<proteinExistence type="predicted"/>
<organism evidence="2 3">
    <name type="scientific">Corynebacterium lowii</name>
    <dbReference type="NCBI Taxonomy" id="1544413"/>
    <lineage>
        <taxon>Bacteria</taxon>
        <taxon>Bacillati</taxon>
        <taxon>Actinomycetota</taxon>
        <taxon>Actinomycetes</taxon>
        <taxon>Mycobacteriales</taxon>
        <taxon>Corynebacteriaceae</taxon>
        <taxon>Corynebacterium</taxon>
    </lineage>
</organism>
<dbReference type="PATRIC" id="fig|1544413.3.peg.774"/>
<evidence type="ECO:0000313" key="2">
    <source>
        <dbReference type="EMBL" id="KQB86565.1"/>
    </source>
</evidence>
<evidence type="ECO:0000256" key="1">
    <source>
        <dbReference type="SAM" id="Phobius"/>
    </source>
</evidence>
<accession>A0A0Q0UF24</accession>
<evidence type="ECO:0000313" key="3">
    <source>
        <dbReference type="Proteomes" id="UP000050488"/>
    </source>
</evidence>
<protein>
    <submittedName>
        <fullName evidence="2">Uncharacterized protein</fullName>
    </submittedName>
</protein>
<dbReference type="OrthoDB" id="4484187at2"/>
<dbReference type="RefSeq" id="WP_055176546.1">
    <property type="nucleotide sequence ID" value="NZ_JAUSQY010000001.1"/>
</dbReference>
<keyword evidence="1" id="KW-0812">Transmembrane</keyword>
<dbReference type="Proteomes" id="UP000050488">
    <property type="component" value="Unassembled WGS sequence"/>
</dbReference>
<feature type="transmembrane region" description="Helical" evidence="1">
    <location>
        <begin position="101"/>
        <end position="120"/>
    </location>
</feature>
<sequence length="219" mass="23777">MAEEQKQHSAAELAALERKAAAKLWLGTPGYVLLGVFIFYVVSLFLPQVTGVSGFEVLVHSDAASAAGVKVTEYVFSTCAFLGVGVFTALTLTLRRTAFALIAWMFSTVALVEALLALWLRQTRPGAEAATSAGPGMYLAIASVIAAVVVYSMIALSRSPEQEKIAQQRARTEDFDEVGYVQRAALIKQQRRGEEDNPLLLDDRRARAAQRAARNKKAE</sequence>
<comment type="caution">
    <text evidence="2">The sequence shown here is derived from an EMBL/GenBank/DDBJ whole genome shotgun (WGS) entry which is preliminary data.</text>
</comment>
<gene>
    <name evidence="2" type="ORF">Clow_00773</name>
</gene>
<keyword evidence="1" id="KW-1133">Transmembrane helix</keyword>
<feature type="transmembrane region" description="Helical" evidence="1">
    <location>
        <begin position="136"/>
        <end position="156"/>
    </location>
</feature>
<dbReference type="EMBL" id="LKEV01000002">
    <property type="protein sequence ID" value="KQB86565.1"/>
    <property type="molecule type" value="Genomic_DNA"/>
</dbReference>
<reference evidence="2 3" key="1">
    <citation type="submission" date="2015-10" db="EMBL/GenBank/DDBJ databases">
        <title>Corynebacteirum lowii and Corynebacterium oculi species nova, derived from human clinical disease and and emended description of Corynebacterium mastiditis.</title>
        <authorList>
            <person name="Bernard K."/>
            <person name="Pacheco A.L."/>
            <person name="Mcdougall C."/>
            <person name="Burtx T."/>
            <person name="Weibe D."/>
            <person name="Tyler S."/>
            <person name="Olson A.B."/>
            <person name="Cnockaert M."/>
            <person name="Eguchi H."/>
            <person name="Kuwahara T."/>
            <person name="Nakayama-Imaohji H."/>
            <person name="Boudewijins M."/>
            <person name="Van Hoecke F."/>
            <person name="Bernier A.-M."/>
            <person name="Vandamme P."/>
        </authorList>
    </citation>
    <scope>NUCLEOTIDE SEQUENCE [LARGE SCALE GENOMIC DNA]</scope>
    <source>
        <strain evidence="2 3">NML 130206</strain>
    </source>
</reference>
<feature type="transmembrane region" description="Helical" evidence="1">
    <location>
        <begin position="24"/>
        <end position="46"/>
    </location>
</feature>
<keyword evidence="1" id="KW-0472">Membrane</keyword>
<dbReference type="STRING" id="1544413.Clow_00773"/>
<feature type="transmembrane region" description="Helical" evidence="1">
    <location>
        <begin position="74"/>
        <end position="94"/>
    </location>
</feature>
<dbReference type="AlphaFoldDB" id="A0A0Q0UF24"/>
<name>A0A0Q0UF24_9CORY</name>
<keyword evidence="3" id="KW-1185">Reference proteome</keyword>